<evidence type="ECO:0000313" key="1">
    <source>
        <dbReference type="EMBL" id="RGW74922.1"/>
    </source>
</evidence>
<comment type="caution">
    <text evidence="1">The sequence shown here is derived from an EMBL/GenBank/DDBJ whole genome shotgun (WGS) entry which is preliminary data.</text>
</comment>
<dbReference type="EMBL" id="QSAT01000019">
    <property type="protein sequence ID" value="RGW74922.1"/>
    <property type="molecule type" value="Genomic_DNA"/>
</dbReference>
<name>A0A413CTQ5_9FIRM</name>
<protein>
    <submittedName>
        <fullName evidence="1">Uncharacterized protein</fullName>
    </submittedName>
</protein>
<proteinExistence type="predicted"/>
<dbReference type="RefSeq" id="WP_118357313.1">
    <property type="nucleotide sequence ID" value="NZ_QSAT01000019.1"/>
</dbReference>
<reference evidence="1 2" key="1">
    <citation type="submission" date="2018-08" db="EMBL/GenBank/DDBJ databases">
        <title>A genome reference for cultivated species of the human gut microbiota.</title>
        <authorList>
            <person name="Zou Y."/>
            <person name="Xue W."/>
            <person name="Luo G."/>
        </authorList>
    </citation>
    <scope>NUCLEOTIDE SEQUENCE [LARGE SCALE GENOMIC DNA]</scope>
    <source>
        <strain evidence="1 2">AF10-31</strain>
    </source>
</reference>
<gene>
    <name evidence="1" type="ORF">DWV56_06840</name>
</gene>
<accession>A0A413CTQ5</accession>
<sequence>MFDTKRKELNVQGLACTFTLPNVDAYFLVNDEPVLYKSKVVASGVMYRIFGQNTDILVFVDTIPYIRNNAMSYDEVVHVEFENLDYKDLEILPYKACVVEEEDGYYTKRTYLVDYLGLSSGVLRIEILSHSNEFDSLVSAIVKEIQVKTIEEW</sequence>
<organism evidence="1 2">
    <name type="scientific">Holdemanella biformis</name>
    <dbReference type="NCBI Taxonomy" id="1735"/>
    <lineage>
        <taxon>Bacteria</taxon>
        <taxon>Bacillati</taxon>
        <taxon>Bacillota</taxon>
        <taxon>Erysipelotrichia</taxon>
        <taxon>Erysipelotrichales</taxon>
        <taxon>Erysipelotrichaceae</taxon>
        <taxon>Holdemanella</taxon>
    </lineage>
</organism>
<evidence type="ECO:0000313" key="2">
    <source>
        <dbReference type="Proteomes" id="UP000284651"/>
    </source>
</evidence>
<dbReference type="Proteomes" id="UP000284651">
    <property type="component" value="Unassembled WGS sequence"/>
</dbReference>
<dbReference type="AlphaFoldDB" id="A0A413CTQ5"/>